<dbReference type="STRING" id="1121097.GCA_000428125_01626"/>
<gene>
    <name evidence="9" type="ORF">JCM15093_1588</name>
</gene>
<evidence type="ECO:0000256" key="7">
    <source>
        <dbReference type="RuleBase" id="RU363032"/>
    </source>
</evidence>
<accession>A0A069D1X3</accession>
<evidence type="ECO:0000256" key="1">
    <source>
        <dbReference type="ARBA" id="ARBA00004651"/>
    </source>
</evidence>
<dbReference type="Gene3D" id="1.10.3720.10">
    <property type="entry name" value="MetI-like"/>
    <property type="match status" value="1"/>
</dbReference>
<dbReference type="eggNOG" id="COG4176">
    <property type="taxonomic scope" value="Bacteria"/>
</dbReference>
<dbReference type="GO" id="GO:0031460">
    <property type="term" value="P:glycine betaine transport"/>
    <property type="evidence" value="ECO:0007669"/>
    <property type="project" value="TreeGrafter"/>
</dbReference>
<feature type="transmembrane region" description="Helical" evidence="7">
    <location>
        <begin position="243"/>
        <end position="260"/>
    </location>
</feature>
<dbReference type="AlphaFoldDB" id="A0A069D1X3"/>
<organism evidence="9 10">
    <name type="scientific">Bacteroides graminisolvens DSM 19988 = JCM 15093</name>
    <dbReference type="NCBI Taxonomy" id="1121097"/>
    <lineage>
        <taxon>Bacteria</taxon>
        <taxon>Pseudomonadati</taxon>
        <taxon>Bacteroidota</taxon>
        <taxon>Bacteroidia</taxon>
        <taxon>Bacteroidales</taxon>
        <taxon>Bacteroidaceae</taxon>
        <taxon>Bacteroides</taxon>
    </lineage>
</organism>
<sequence length="272" mass="29526">MIHIGQYIEAAIEWLTDHFAPFFDVLNIGIGGFISGFQEILFAVPFYITISLFVLLAWFKSGKGTSIFTLLGLLLIYGMGFWKETMETLALVLSSSFIALLLGIPLGIWTANNNRCHKIMRPILDFMQTMPAFVYLIPAVLFFGLGTVPGAFATIIFAMPPVVRLTGLGILQVPKSVTEAARSFGATRRQQLFKVQLPLALPTILTGINQTIMMSLSMVVIAAMISAGGLGEVVLKGITQMKIGLGFEGGIGVVILAIILDRITQGIAQKKK</sequence>
<dbReference type="GO" id="GO:0015871">
    <property type="term" value="P:choline transport"/>
    <property type="evidence" value="ECO:0007669"/>
    <property type="project" value="TreeGrafter"/>
</dbReference>
<evidence type="ECO:0000259" key="8">
    <source>
        <dbReference type="PROSITE" id="PS50928"/>
    </source>
</evidence>
<dbReference type="RefSeq" id="WP_024996346.1">
    <property type="nucleotide sequence ID" value="NZ_ATZI01000004.1"/>
</dbReference>
<dbReference type="PANTHER" id="PTHR47737:SF1">
    <property type="entry name" value="GLYCINE BETAINE_PROLINE BETAINE TRANSPORT SYSTEM PERMEASE PROTEIN PROW"/>
    <property type="match status" value="1"/>
</dbReference>
<keyword evidence="3" id="KW-1003">Cell membrane</keyword>
<protein>
    <submittedName>
        <fullName evidence="9">Glycine betaine ABC transport system, permease protein OpuAB</fullName>
    </submittedName>
</protein>
<name>A0A069D1X3_9BACE</name>
<dbReference type="SUPFAM" id="SSF161098">
    <property type="entry name" value="MetI-like"/>
    <property type="match status" value="1"/>
</dbReference>
<comment type="subcellular location">
    <subcellularLocation>
        <location evidence="1 7">Cell membrane</location>
        <topology evidence="1 7">Multi-pass membrane protein</topology>
    </subcellularLocation>
</comment>
<feature type="transmembrane region" description="Helical" evidence="7">
    <location>
        <begin position="66"/>
        <end position="82"/>
    </location>
</feature>
<evidence type="ECO:0000313" key="9">
    <source>
        <dbReference type="EMBL" id="GAK36422.1"/>
    </source>
</evidence>
<proteinExistence type="inferred from homology"/>
<dbReference type="OrthoDB" id="9801163at2"/>
<dbReference type="InterPro" id="IPR035906">
    <property type="entry name" value="MetI-like_sf"/>
</dbReference>
<dbReference type="GO" id="GO:0043190">
    <property type="term" value="C:ATP-binding cassette (ABC) transporter complex"/>
    <property type="evidence" value="ECO:0007669"/>
    <property type="project" value="TreeGrafter"/>
</dbReference>
<evidence type="ECO:0000313" key="10">
    <source>
        <dbReference type="Proteomes" id="UP000027601"/>
    </source>
</evidence>
<evidence type="ECO:0000256" key="4">
    <source>
        <dbReference type="ARBA" id="ARBA00022692"/>
    </source>
</evidence>
<feature type="transmembrane region" description="Helical" evidence="7">
    <location>
        <begin position="88"/>
        <end position="111"/>
    </location>
</feature>
<feature type="transmembrane region" description="Helical" evidence="7">
    <location>
        <begin position="212"/>
        <end position="231"/>
    </location>
</feature>
<feature type="domain" description="ABC transmembrane type-1" evidence="8">
    <location>
        <begin position="85"/>
        <end position="264"/>
    </location>
</feature>
<feature type="transmembrane region" description="Helical" evidence="7">
    <location>
        <begin position="132"/>
        <end position="159"/>
    </location>
</feature>
<dbReference type="EMBL" id="BAJS01000007">
    <property type="protein sequence ID" value="GAK36422.1"/>
    <property type="molecule type" value="Genomic_DNA"/>
</dbReference>
<evidence type="ECO:0000256" key="6">
    <source>
        <dbReference type="ARBA" id="ARBA00023136"/>
    </source>
</evidence>
<evidence type="ECO:0000256" key="3">
    <source>
        <dbReference type="ARBA" id="ARBA00022475"/>
    </source>
</evidence>
<feature type="transmembrane region" description="Helical" evidence="7">
    <location>
        <begin position="40"/>
        <end position="59"/>
    </location>
</feature>
<keyword evidence="2 7" id="KW-0813">Transport</keyword>
<comment type="caution">
    <text evidence="9">The sequence shown here is derived from an EMBL/GenBank/DDBJ whole genome shotgun (WGS) entry which is preliminary data.</text>
</comment>
<dbReference type="GO" id="GO:0005275">
    <property type="term" value="F:amine transmembrane transporter activity"/>
    <property type="evidence" value="ECO:0007669"/>
    <property type="project" value="TreeGrafter"/>
</dbReference>
<dbReference type="PANTHER" id="PTHR47737">
    <property type="entry name" value="GLYCINE BETAINE/PROLINE BETAINE TRANSPORT SYSTEM PERMEASE PROTEIN PROW"/>
    <property type="match status" value="1"/>
</dbReference>
<evidence type="ECO:0000256" key="5">
    <source>
        <dbReference type="ARBA" id="ARBA00022989"/>
    </source>
</evidence>
<keyword evidence="4 7" id="KW-0812">Transmembrane</keyword>
<dbReference type="GO" id="GO:0015226">
    <property type="term" value="F:carnitine transmembrane transporter activity"/>
    <property type="evidence" value="ECO:0007669"/>
    <property type="project" value="TreeGrafter"/>
</dbReference>
<comment type="similarity">
    <text evidence="7">Belongs to the binding-protein-dependent transport system permease family.</text>
</comment>
<dbReference type="Pfam" id="PF00528">
    <property type="entry name" value="BPD_transp_1"/>
    <property type="match status" value="1"/>
</dbReference>
<keyword evidence="6 7" id="KW-0472">Membrane</keyword>
<dbReference type="InterPro" id="IPR000515">
    <property type="entry name" value="MetI-like"/>
</dbReference>
<dbReference type="FunFam" id="1.10.3720.10:FF:000001">
    <property type="entry name" value="Glycine betaine ABC transporter, permease"/>
    <property type="match status" value="1"/>
</dbReference>
<dbReference type="CDD" id="cd06261">
    <property type="entry name" value="TM_PBP2"/>
    <property type="match status" value="1"/>
</dbReference>
<keyword evidence="10" id="KW-1185">Reference proteome</keyword>
<dbReference type="Proteomes" id="UP000027601">
    <property type="component" value="Unassembled WGS sequence"/>
</dbReference>
<dbReference type="PROSITE" id="PS50928">
    <property type="entry name" value="ABC_TM1"/>
    <property type="match status" value="1"/>
</dbReference>
<keyword evidence="5 7" id="KW-1133">Transmembrane helix</keyword>
<reference evidence="9 10" key="1">
    <citation type="journal article" date="2015" name="Microbes Environ.">
        <title>Distribution and evolution of nitrogen fixation genes in the phylum bacteroidetes.</title>
        <authorList>
            <person name="Inoue J."/>
            <person name="Oshima K."/>
            <person name="Suda W."/>
            <person name="Sakamoto M."/>
            <person name="Iino T."/>
            <person name="Noda S."/>
            <person name="Hongoh Y."/>
            <person name="Hattori M."/>
            <person name="Ohkuma M."/>
        </authorList>
    </citation>
    <scope>NUCLEOTIDE SEQUENCE [LARGE SCALE GENOMIC DNA]</scope>
    <source>
        <strain evidence="9 10">JCM 15093</strain>
    </source>
</reference>
<evidence type="ECO:0000256" key="2">
    <source>
        <dbReference type="ARBA" id="ARBA00022448"/>
    </source>
</evidence>